<accession>A0ACC0X5Z6</accession>
<dbReference type="EMBL" id="CM047749">
    <property type="protein sequence ID" value="KAJ0010972.1"/>
    <property type="molecule type" value="Genomic_DNA"/>
</dbReference>
<evidence type="ECO:0000313" key="2">
    <source>
        <dbReference type="Proteomes" id="UP001163603"/>
    </source>
</evidence>
<dbReference type="Proteomes" id="UP001163603">
    <property type="component" value="Chromosome 14"/>
</dbReference>
<proteinExistence type="predicted"/>
<reference evidence="2" key="1">
    <citation type="journal article" date="2023" name="G3 (Bethesda)">
        <title>Genome assembly and association tests identify interacting loci associated with vigor, precocity, and sex in interspecific pistachio rootstocks.</title>
        <authorList>
            <person name="Palmer W."/>
            <person name="Jacygrad E."/>
            <person name="Sagayaradj S."/>
            <person name="Cavanaugh K."/>
            <person name="Han R."/>
            <person name="Bertier L."/>
            <person name="Beede B."/>
            <person name="Kafkas S."/>
            <person name="Golino D."/>
            <person name="Preece J."/>
            <person name="Michelmore R."/>
        </authorList>
    </citation>
    <scope>NUCLEOTIDE SEQUENCE [LARGE SCALE GENOMIC DNA]</scope>
</reference>
<evidence type="ECO:0000313" key="1">
    <source>
        <dbReference type="EMBL" id="KAJ0010972.1"/>
    </source>
</evidence>
<keyword evidence="2" id="KW-1185">Reference proteome</keyword>
<name>A0ACC0X5Z6_9ROSI</name>
<protein>
    <submittedName>
        <fullName evidence="1">Uncharacterized protein</fullName>
    </submittedName>
</protein>
<comment type="caution">
    <text evidence="1">The sequence shown here is derived from an EMBL/GenBank/DDBJ whole genome shotgun (WGS) entry which is preliminary data.</text>
</comment>
<sequence length="254" mass="27293">MAQGDEMMEGSISPLIVESLQSNQSGDVLSPEDLAWVDSCLIKDAEVTDSSWNALKDALLEIVSSEPISISYSAAGSGGSPRETGIMIHTPSKEAETAKFPVTNDNDGVVPILVDSETNSDSYPIKQNNGISLSPVFQGDDATETFVGDPFLPSYKEGKEIYKDGKRESETIGSGLDLDPSAVELEPLSEDIFKVWDLGVSAEEEELFTQLNKALSENTFQSTPSAFDDSGSWKDLKDDSLDNLIAGIADLTLN</sequence>
<organism evidence="1 2">
    <name type="scientific">Pistacia integerrima</name>
    <dbReference type="NCBI Taxonomy" id="434235"/>
    <lineage>
        <taxon>Eukaryota</taxon>
        <taxon>Viridiplantae</taxon>
        <taxon>Streptophyta</taxon>
        <taxon>Embryophyta</taxon>
        <taxon>Tracheophyta</taxon>
        <taxon>Spermatophyta</taxon>
        <taxon>Magnoliopsida</taxon>
        <taxon>eudicotyledons</taxon>
        <taxon>Gunneridae</taxon>
        <taxon>Pentapetalae</taxon>
        <taxon>rosids</taxon>
        <taxon>malvids</taxon>
        <taxon>Sapindales</taxon>
        <taxon>Anacardiaceae</taxon>
        <taxon>Pistacia</taxon>
    </lineage>
</organism>
<gene>
    <name evidence="1" type="ORF">Pint_34803</name>
</gene>